<accession>A0ABV0Q7M3</accession>
<gene>
    <name evidence="1" type="ORF">XENOCAPTIV_002665</name>
</gene>
<sequence length="138" mass="15574">QLSLADARQFEQVWLMVEGELKQLAGKALAIDKEISQLVFGVSWQQPDLDLSELSGPIGPWMPATEVSQSLFQTRKSRQGIMNGSAESDLESLDMTVNKEGAALSICPEWEERKCSEDKQNQMKELLCNETVRYKFSF</sequence>
<keyword evidence="2" id="KW-1185">Reference proteome</keyword>
<name>A0ABV0Q7M3_9TELE</name>
<feature type="non-terminal residue" evidence="1">
    <location>
        <position position="1"/>
    </location>
</feature>
<evidence type="ECO:0000313" key="2">
    <source>
        <dbReference type="Proteomes" id="UP001434883"/>
    </source>
</evidence>
<organism evidence="1 2">
    <name type="scientific">Xenoophorus captivus</name>
    <dbReference type="NCBI Taxonomy" id="1517983"/>
    <lineage>
        <taxon>Eukaryota</taxon>
        <taxon>Metazoa</taxon>
        <taxon>Chordata</taxon>
        <taxon>Craniata</taxon>
        <taxon>Vertebrata</taxon>
        <taxon>Euteleostomi</taxon>
        <taxon>Actinopterygii</taxon>
        <taxon>Neopterygii</taxon>
        <taxon>Teleostei</taxon>
        <taxon>Neoteleostei</taxon>
        <taxon>Acanthomorphata</taxon>
        <taxon>Ovalentaria</taxon>
        <taxon>Atherinomorphae</taxon>
        <taxon>Cyprinodontiformes</taxon>
        <taxon>Goodeidae</taxon>
        <taxon>Xenoophorus</taxon>
    </lineage>
</organism>
<comment type="caution">
    <text evidence="1">The sequence shown here is derived from an EMBL/GenBank/DDBJ whole genome shotgun (WGS) entry which is preliminary data.</text>
</comment>
<protein>
    <submittedName>
        <fullName evidence="1">Uncharacterized protein</fullName>
    </submittedName>
</protein>
<evidence type="ECO:0000313" key="1">
    <source>
        <dbReference type="EMBL" id="MEQ2191795.1"/>
    </source>
</evidence>
<proteinExistence type="predicted"/>
<reference evidence="1 2" key="1">
    <citation type="submission" date="2021-06" db="EMBL/GenBank/DDBJ databases">
        <authorList>
            <person name="Palmer J.M."/>
        </authorList>
    </citation>
    <scope>NUCLEOTIDE SEQUENCE [LARGE SCALE GENOMIC DNA]</scope>
    <source>
        <strain evidence="1 2">XC_2019</strain>
        <tissue evidence="1">Muscle</tissue>
    </source>
</reference>
<dbReference type="EMBL" id="JAHRIN010001269">
    <property type="protein sequence ID" value="MEQ2191795.1"/>
    <property type="molecule type" value="Genomic_DNA"/>
</dbReference>
<dbReference type="Proteomes" id="UP001434883">
    <property type="component" value="Unassembled WGS sequence"/>
</dbReference>